<protein>
    <submittedName>
        <fullName evidence="2">Uncharacterized protein</fullName>
    </submittedName>
</protein>
<keyword evidence="1" id="KW-1133">Transmembrane helix</keyword>
<proteinExistence type="predicted"/>
<dbReference type="EMBL" id="MU006609">
    <property type="protein sequence ID" value="KAF2742384.1"/>
    <property type="molecule type" value="Genomic_DNA"/>
</dbReference>
<name>A0A6A6UY27_9PLEO</name>
<keyword evidence="3" id="KW-1185">Reference proteome</keyword>
<sequence length="150" mass="17256">MKDDAQDVYVVTINRTGLILLATFFVLLLLSPIIWRACQRVKQILCVRMKARGIEFGMHPGYTERARKNVAGFVRSWCFSGTAIKEKYEEMRRMRELRASCRKLQDDIGRPEKAVLKKKLVDEEYGTPHQNPLSDKHAVTPDEGYLGLTL</sequence>
<dbReference type="Proteomes" id="UP000799440">
    <property type="component" value="Unassembled WGS sequence"/>
</dbReference>
<evidence type="ECO:0000313" key="3">
    <source>
        <dbReference type="Proteomes" id="UP000799440"/>
    </source>
</evidence>
<evidence type="ECO:0000256" key="1">
    <source>
        <dbReference type="SAM" id="Phobius"/>
    </source>
</evidence>
<keyword evidence="1" id="KW-0472">Membrane</keyword>
<reference evidence="2" key="1">
    <citation type="journal article" date="2020" name="Stud. Mycol.">
        <title>101 Dothideomycetes genomes: a test case for predicting lifestyles and emergence of pathogens.</title>
        <authorList>
            <person name="Haridas S."/>
            <person name="Albert R."/>
            <person name="Binder M."/>
            <person name="Bloem J."/>
            <person name="Labutti K."/>
            <person name="Salamov A."/>
            <person name="Andreopoulos B."/>
            <person name="Baker S."/>
            <person name="Barry K."/>
            <person name="Bills G."/>
            <person name="Bluhm B."/>
            <person name="Cannon C."/>
            <person name="Castanera R."/>
            <person name="Culley D."/>
            <person name="Daum C."/>
            <person name="Ezra D."/>
            <person name="Gonzalez J."/>
            <person name="Henrissat B."/>
            <person name="Kuo A."/>
            <person name="Liang C."/>
            <person name="Lipzen A."/>
            <person name="Lutzoni F."/>
            <person name="Magnuson J."/>
            <person name="Mondo S."/>
            <person name="Nolan M."/>
            <person name="Ohm R."/>
            <person name="Pangilinan J."/>
            <person name="Park H.-J."/>
            <person name="Ramirez L."/>
            <person name="Alfaro M."/>
            <person name="Sun H."/>
            <person name="Tritt A."/>
            <person name="Yoshinaga Y."/>
            <person name="Zwiers L.-H."/>
            <person name="Turgeon B."/>
            <person name="Goodwin S."/>
            <person name="Spatafora J."/>
            <person name="Crous P."/>
            <person name="Grigoriev I."/>
        </authorList>
    </citation>
    <scope>NUCLEOTIDE SEQUENCE</scope>
    <source>
        <strain evidence="2">CBS 119925</strain>
    </source>
</reference>
<evidence type="ECO:0000313" key="2">
    <source>
        <dbReference type="EMBL" id="KAF2742384.1"/>
    </source>
</evidence>
<gene>
    <name evidence="2" type="ORF">M011DRAFT_490589</name>
</gene>
<feature type="transmembrane region" description="Helical" evidence="1">
    <location>
        <begin position="16"/>
        <end position="35"/>
    </location>
</feature>
<keyword evidence="1" id="KW-0812">Transmembrane</keyword>
<dbReference type="AlphaFoldDB" id="A0A6A6UY27"/>
<organism evidence="2 3">
    <name type="scientific">Sporormia fimetaria CBS 119925</name>
    <dbReference type="NCBI Taxonomy" id="1340428"/>
    <lineage>
        <taxon>Eukaryota</taxon>
        <taxon>Fungi</taxon>
        <taxon>Dikarya</taxon>
        <taxon>Ascomycota</taxon>
        <taxon>Pezizomycotina</taxon>
        <taxon>Dothideomycetes</taxon>
        <taxon>Pleosporomycetidae</taxon>
        <taxon>Pleosporales</taxon>
        <taxon>Sporormiaceae</taxon>
        <taxon>Sporormia</taxon>
    </lineage>
</organism>
<accession>A0A6A6UY27</accession>